<proteinExistence type="inferred from homology"/>
<dbReference type="CDD" id="cd03036">
    <property type="entry name" value="ArsC_like"/>
    <property type="match status" value="1"/>
</dbReference>
<dbReference type="InterPro" id="IPR006660">
    <property type="entry name" value="Arsenate_reductase-like"/>
</dbReference>
<gene>
    <name evidence="4" type="ORF">AALT52_03495</name>
</gene>
<keyword evidence="5" id="KW-1185">Reference proteome</keyword>
<name>A0ABV4DNA0_9LACO</name>
<dbReference type="EMBL" id="JBCLUF010000009">
    <property type="protein sequence ID" value="MEY8661956.1"/>
    <property type="molecule type" value="Genomic_DNA"/>
</dbReference>
<sequence>MKKFYCYSKCSTCKKAKKWLDEHQVAYEAIDLVETPPTKAELLEFFAKSSRPLRYFFNTSGQDYRRLGLKDQVATLTKEEAAQMMSENGKLIKRPLLVDDHQVTCGFKPEVYEQTWH</sequence>
<keyword evidence="1" id="KW-1015">Disulfide bond</keyword>
<dbReference type="PANTHER" id="PTHR30041:SF8">
    <property type="entry name" value="PROTEIN YFFB"/>
    <property type="match status" value="1"/>
</dbReference>
<dbReference type="PROSITE" id="PS51354">
    <property type="entry name" value="GLUTAREDOXIN_2"/>
    <property type="match status" value="1"/>
</dbReference>
<dbReference type="PANTHER" id="PTHR30041">
    <property type="entry name" value="ARSENATE REDUCTASE"/>
    <property type="match status" value="1"/>
</dbReference>
<reference evidence="4 5" key="1">
    <citation type="submission" date="2024-03" db="EMBL/GenBank/DDBJ databases">
        <title>Mouse gut bacterial collection (mGBC) of GemPharmatech.</title>
        <authorList>
            <person name="He Y."/>
            <person name="Dong L."/>
            <person name="Wu D."/>
            <person name="Gao X."/>
            <person name="Lin Z."/>
        </authorList>
    </citation>
    <scope>NUCLEOTIDE SEQUENCE [LARGE SCALE GENOMIC DNA]</scope>
    <source>
        <strain evidence="4 5">15-30</strain>
    </source>
</reference>
<evidence type="ECO:0000256" key="1">
    <source>
        <dbReference type="ARBA" id="ARBA00023157"/>
    </source>
</evidence>
<dbReference type="NCBIfam" id="TIGR01617">
    <property type="entry name" value="arsC_related"/>
    <property type="match status" value="1"/>
</dbReference>
<accession>A0ABV4DNA0</accession>
<evidence type="ECO:0000313" key="5">
    <source>
        <dbReference type="Proteomes" id="UP001565236"/>
    </source>
</evidence>
<evidence type="ECO:0000313" key="4">
    <source>
        <dbReference type="EMBL" id="MEY8661956.1"/>
    </source>
</evidence>
<evidence type="ECO:0000256" key="2">
    <source>
        <dbReference type="ARBA" id="ARBA00023284"/>
    </source>
</evidence>
<dbReference type="InterPro" id="IPR036249">
    <property type="entry name" value="Thioredoxin-like_sf"/>
</dbReference>
<dbReference type="InterPro" id="IPR006504">
    <property type="entry name" value="Tscrpt_reg_Spx/MgsR"/>
</dbReference>
<comment type="similarity">
    <text evidence="3">Belongs to the ArsC family.</text>
</comment>
<comment type="caution">
    <text evidence="4">The sequence shown here is derived from an EMBL/GenBank/DDBJ whole genome shotgun (WGS) entry which is preliminary data.</text>
</comment>
<protein>
    <submittedName>
        <fullName evidence="4">Arsenate reductase family protein</fullName>
    </submittedName>
</protein>
<dbReference type="Pfam" id="PF03960">
    <property type="entry name" value="ArsC"/>
    <property type="match status" value="1"/>
</dbReference>
<dbReference type="RefSeq" id="WP_369941190.1">
    <property type="nucleotide sequence ID" value="NZ_JBCLUF010000009.1"/>
</dbReference>
<organism evidence="4 5">
    <name type="scientific">Ligilactobacillus faecis</name>
    <dbReference type="NCBI Taxonomy" id="762833"/>
    <lineage>
        <taxon>Bacteria</taxon>
        <taxon>Bacillati</taxon>
        <taxon>Bacillota</taxon>
        <taxon>Bacilli</taxon>
        <taxon>Lactobacillales</taxon>
        <taxon>Lactobacillaceae</taxon>
        <taxon>Ligilactobacillus</taxon>
    </lineage>
</organism>
<dbReference type="PROSITE" id="PS51353">
    <property type="entry name" value="ARSC"/>
    <property type="match status" value="1"/>
</dbReference>
<keyword evidence="2" id="KW-0676">Redox-active center</keyword>
<dbReference type="Proteomes" id="UP001565236">
    <property type="component" value="Unassembled WGS sequence"/>
</dbReference>
<evidence type="ECO:0000256" key="3">
    <source>
        <dbReference type="PROSITE-ProRule" id="PRU01282"/>
    </source>
</evidence>
<dbReference type="Gene3D" id="3.40.30.10">
    <property type="entry name" value="Glutaredoxin"/>
    <property type="match status" value="1"/>
</dbReference>
<dbReference type="SUPFAM" id="SSF52833">
    <property type="entry name" value="Thioredoxin-like"/>
    <property type="match status" value="1"/>
</dbReference>